<keyword evidence="8" id="KW-1185">Reference proteome</keyword>
<dbReference type="PANTHER" id="PTHR13227:SF0">
    <property type="entry name" value="EUKARYOTIC TRANSLATION INITIATION FACTOR 2A"/>
    <property type="match status" value="1"/>
</dbReference>
<name>A0AAV2R1J8_MEGNR</name>
<proteinExistence type="predicted"/>
<feature type="non-terminal residue" evidence="7">
    <location>
        <position position="345"/>
    </location>
</feature>
<evidence type="ECO:0000256" key="3">
    <source>
        <dbReference type="ARBA" id="ARBA00022574"/>
    </source>
</evidence>
<evidence type="ECO:0000256" key="2">
    <source>
        <dbReference type="ARBA" id="ARBA00022540"/>
    </source>
</evidence>
<dbReference type="AlphaFoldDB" id="A0AAV2R1J8"/>
<evidence type="ECO:0000256" key="1">
    <source>
        <dbReference type="ARBA" id="ARBA00003993"/>
    </source>
</evidence>
<evidence type="ECO:0000259" key="6">
    <source>
        <dbReference type="Pfam" id="PF08662"/>
    </source>
</evidence>
<feature type="domain" description="Translation initiation factor beta propellor-like" evidence="6">
    <location>
        <begin position="219"/>
        <end position="345"/>
    </location>
</feature>
<dbReference type="InterPro" id="IPR013979">
    <property type="entry name" value="TIF_beta_prop-like"/>
</dbReference>
<keyword evidence="2" id="KW-0396">Initiation factor</keyword>
<organism evidence="7 8">
    <name type="scientific">Meganyctiphanes norvegica</name>
    <name type="common">Northern krill</name>
    <name type="synonym">Thysanopoda norvegica</name>
    <dbReference type="NCBI Taxonomy" id="48144"/>
    <lineage>
        <taxon>Eukaryota</taxon>
        <taxon>Metazoa</taxon>
        <taxon>Ecdysozoa</taxon>
        <taxon>Arthropoda</taxon>
        <taxon>Crustacea</taxon>
        <taxon>Multicrustacea</taxon>
        <taxon>Malacostraca</taxon>
        <taxon>Eumalacostraca</taxon>
        <taxon>Eucarida</taxon>
        <taxon>Euphausiacea</taxon>
        <taxon>Euphausiidae</taxon>
        <taxon>Meganyctiphanes</taxon>
    </lineage>
</organism>
<dbReference type="EMBL" id="CAXKWB010013652">
    <property type="protein sequence ID" value="CAL4108305.1"/>
    <property type="molecule type" value="Genomic_DNA"/>
</dbReference>
<dbReference type="PANTHER" id="PTHR13227">
    <property type="entry name" value="EUKARYOTIC TRANSLATION INITIATION FACTOR 2A"/>
    <property type="match status" value="1"/>
</dbReference>
<dbReference type="SUPFAM" id="SSF82171">
    <property type="entry name" value="DPP6 N-terminal domain-like"/>
    <property type="match status" value="1"/>
</dbReference>
<evidence type="ECO:0000313" key="8">
    <source>
        <dbReference type="Proteomes" id="UP001497623"/>
    </source>
</evidence>
<comment type="function">
    <text evidence="1">Functions in the early steps of protein synthesis of a small number of specific mRNAs. Acts by directing the binding of methionyl-tRNAi to 40S ribosomal subunits. In contrast to the eIF-2 complex, it binds methionyl-tRNAi to 40S subunits in a codon-dependent manner, whereas the eIF-2 complex binds methionyl-tRNAi to 40S subunits in a GTP-dependent manner.</text>
</comment>
<evidence type="ECO:0000256" key="4">
    <source>
        <dbReference type="ARBA" id="ARBA00022737"/>
    </source>
</evidence>
<dbReference type="GO" id="GO:0000049">
    <property type="term" value="F:tRNA binding"/>
    <property type="evidence" value="ECO:0007669"/>
    <property type="project" value="TreeGrafter"/>
</dbReference>
<evidence type="ECO:0000313" key="7">
    <source>
        <dbReference type="EMBL" id="CAL4108305.1"/>
    </source>
</evidence>
<dbReference type="GO" id="GO:0003743">
    <property type="term" value="F:translation initiation factor activity"/>
    <property type="evidence" value="ECO:0007669"/>
    <property type="project" value="UniProtKB-KW"/>
</dbReference>
<keyword evidence="5" id="KW-0648">Protein biosynthesis</keyword>
<protein>
    <recommendedName>
        <fullName evidence="6">Translation initiation factor beta propellor-like domain-containing protein</fullName>
    </recommendedName>
</protein>
<evidence type="ECO:0000256" key="5">
    <source>
        <dbReference type="ARBA" id="ARBA00022917"/>
    </source>
</evidence>
<reference evidence="7 8" key="1">
    <citation type="submission" date="2024-05" db="EMBL/GenBank/DDBJ databases">
        <authorList>
            <person name="Wallberg A."/>
        </authorList>
    </citation>
    <scope>NUCLEOTIDE SEQUENCE [LARGE SCALE GENOMIC DNA]</scope>
</reference>
<keyword evidence="3" id="KW-0853">WD repeat</keyword>
<dbReference type="Proteomes" id="UP001497623">
    <property type="component" value="Unassembled WGS sequence"/>
</dbReference>
<keyword evidence="4" id="KW-0677">Repeat</keyword>
<dbReference type="GO" id="GO:0043022">
    <property type="term" value="F:ribosome binding"/>
    <property type="evidence" value="ECO:0007669"/>
    <property type="project" value="TreeGrafter"/>
</dbReference>
<comment type="caution">
    <text evidence="7">The sequence shown here is derived from an EMBL/GenBank/DDBJ whole genome shotgun (WGS) entry which is preliminary data.</text>
</comment>
<gene>
    <name evidence="7" type="ORF">MNOR_LOCUS18811</name>
</gene>
<dbReference type="GO" id="GO:0003729">
    <property type="term" value="F:mRNA binding"/>
    <property type="evidence" value="ECO:0007669"/>
    <property type="project" value="TreeGrafter"/>
</dbReference>
<dbReference type="Pfam" id="PF08662">
    <property type="entry name" value="eIF2A"/>
    <property type="match status" value="1"/>
</dbReference>
<dbReference type="GO" id="GO:0022627">
    <property type="term" value="C:cytosolic small ribosomal subunit"/>
    <property type="evidence" value="ECO:0007669"/>
    <property type="project" value="TreeGrafter"/>
</dbReference>
<sequence>MILQKIHDSTGVRFIDGAPNFGSNSTKFAGFEGSVKCLIFSNDGKRCAWIANGQLLFIKRDNRNRLGELKCPFSSSVSCRPQNNDFFLKFWRFYVSFTPEQNKGDAQASPNLSVYDVSGKKLLKAFFQQSQTDWQPQWTGDETIMARNVTNEVHFYKADDLQNIVEKKILQKVKSFSLSPSTGPHHVTFYVPSIKAAPAFVHLYRYPNFKDASCALANKSFFKVDSVETHWNKQNSAALLLTAAEMDKSGTSYYGEQMLFYLSTKGDSTRITFSKQGNIHSVAWCPNGQEFFAVYGTMPSKATLFNHKCDPVAEFGNGARNTVMVNPVGNVVLLGGFGNISGRME</sequence>
<accession>A0AAV2R1J8</accession>
<dbReference type="InterPro" id="IPR011387">
    <property type="entry name" value="TIF2A"/>
</dbReference>